<evidence type="ECO:0000313" key="3">
    <source>
        <dbReference type="EMBL" id="UYQ94803.1"/>
    </source>
</evidence>
<organism evidence="3 4">
    <name type="scientific">Chitinophaga horti</name>
    <dbReference type="NCBI Taxonomy" id="2920382"/>
    <lineage>
        <taxon>Bacteria</taxon>
        <taxon>Pseudomonadati</taxon>
        <taxon>Bacteroidota</taxon>
        <taxon>Chitinophagia</taxon>
        <taxon>Chitinophagales</taxon>
        <taxon>Chitinophagaceae</taxon>
        <taxon>Chitinophaga</taxon>
    </lineage>
</organism>
<keyword evidence="1" id="KW-0175">Coiled coil</keyword>
<feature type="chain" id="PRO_5046840605" evidence="2">
    <location>
        <begin position="23"/>
        <end position="257"/>
    </location>
</feature>
<protein>
    <submittedName>
        <fullName evidence="3">Uncharacterized protein</fullName>
    </submittedName>
</protein>
<dbReference type="Proteomes" id="UP001162741">
    <property type="component" value="Chromosome"/>
</dbReference>
<dbReference type="EMBL" id="CP107006">
    <property type="protein sequence ID" value="UYQ94803.1"/>
    <property type="molecule type" value="Genomic_DNA"/>
</dbReference>
<name>A0ABY6J549_9BACT</name>
<feature type="coiled-coil region" evidence="1">
    <location>
        <begin position="227"/>
        <end position="254"/>
    </location>
</feature>
<keyword evidence="4" id="KW-1185">Reference proteome</keyword>
<keyword evidence="2" id="KW-0732">Signal</keyword>
<evidence type="ECO:0000256" key="2">
    <source>
        <dbReference type="SAM" id="SignalP"/>
    </source>
</evidence>
<evidence type="ECO:0000313" key="4">
    <source>
        <dbReference type="Proteomes" id="UP001162741"/>
    </source>
</evidence>
<gene>
    <name evidence="3" type="ORF">MKQ68_06825</name>
</gene>
<sequence>MKALVFIPLSVAMLMAARPVFSQNTFPGTGAVGIGTTTPNVELDVVGRVAAKLYTFRGVDNDSQQPHFHYGIYQEAGPWTFPYPKLVINYHTGIKMVGYYNYGGIRFYAGYGNDGTPTGQVMSIAEGDYNVRVANSLFVNSNIGIGTASTGAYRLAVEGIIGARKVRVTQAAWADYVFQPDYKLRSIPELEAFINTHGHLPDVPSAEEVAKDGIDLGDMDSRLLRKIEELTLYVIEQQKQIKAMQAEMADMKRVVKP</sequence>
<accession>A0ABY6J549</accession>
<evidence type="ECO:0000256" key="1">
    <source>
        <dbReference type="SAM" id="Coils"/>
    </source>
</evidence>
<feature type="signal peptide" evidence="2">
    <location>
        <begin position="1"/>
        <end position="22"/>
    </location>
</feature>
<reference evidence="3" key="1">
    <citation type="submission" date="2022-10" db="EMBL/GenBank/DDBJ databases">
        <title>Chitinophaga sp. nov., isolated from soil.</title>
        <authorList>
            <person name="Jeon C.O."/>
        </authorList>
    </citation>
    <scope>NUCLEOTIDE SEQUENCE</scope>
    <source>
        <strain evidence="3">R8</strain>
    </source>
</reference>
<proteinExistence type="predicted"/>
<dbReference type="RefSeq" id="WP_264282636.1">
    <property type="nucleotide sequence ID" value="NZ_CP107006.1"/>
</dbReference>